<keyword evidence="3" id="KW-1185">Reference proteome</keyword>
<dbReference type="Gene3D" id="3.10.450.200">
    <property type="match status" value="1"/>
</dbReference>
<evidence type="ECO:0000313" key="2">
    <source>
        <dbReference type="EMBL" id="KOX92426.1"/>
    </source>
</evidence>
<dbReference type="EMBL" id="LIUF01000004">
    <property type="protein sequence ID" value="KOX92426.1"/>
    <property type="molecule type" value="Genomic_DNA"/>
</dbReference>
<evidence type="ECO:0000259" key="1">
    <source>
        <dbReference type="Pfam" id="PF11429"/>
    </source>
</evidence>
<dbReference type="SUPFAM" id="SSF102824">
    <property type="entry name" value="Colicin D/E5 nuclease domain"/>
    <property type="match status" value="1"/>
</dbReference>
<accession>A0A0N0U903</accession>
<dbReference type="PATRIC" id="fig|1705562.3.peg.3353"/>
<dbReference type="OrthoDB" id="377256at2157"/>
<dbReference type="InterPro" id="IPR038233">
    <property type="entry name" value="Colicin_D/E5_nuclease"/>
</dbReference>
<dbReference type="AlphaFoldDB" id="A0A0N0U903"/>
<dbReference type="Proteomes" id="UP000037729">
    <property type="component" value="Unassembled WGS sequence"/>
</dbReference>
<proteinExistence type="predicted"/>
<gene>
    <name evidence="2" type="ORF">AMS69_13795</name>
</gene>
<organism evidence="2 3">
    <name type="scientific">Haloarcula rubripromontorii</name>
    <dbReference type="NCBI Taxonomy" id="1705562"/>
    <lineage>
        <taxon>Archaea</taxon>
        <taxon>Methanobacteriati</taxon>
        <taxon>Methanobacteriota</taxon>
        <taxon>Stenosarchaea group</taxon>
        <taxon>Halobacteria</taxon>
        <taxon>Halobacteriales</taxon>
        <taxon>Haloarculaceae</taxon>
        <taxon>Haloarcula</taxon>
    </lineage>
</organism>
<protein>
    <recommendedName>
        <fullName evidence="1">Colicin D C-terminal domain-containing protein</fullName>
    </recommendedName>
</protein>
<reference evidence="2 3" key="1">
    <citation type="submission" date="2015-08" db="EMBL/GenBank/DDBJ databases">
        <title>Genomes of Isolates from Cabo Rojo, PR.</title>
        <authorList>
            <person name="Sanchez-Nieves R.L."/>
            <person name="Montalvo-Rodriguez R."/>
        </authorList>
    </citation>
    <scope>NUCLEOTIDE SEQUENCE [LARGE SCALE GENOMIC DNA]</scope>
    <source>
        <strain evidence="2 3">SL3</strain>
    </source>
</reference>
<dbReference type="RefSeq" id="WP_155119967.1">
    <property type="nucleotide sequence ID" value="NZ_LIUF01000004.1"/>
</dbReference>
<dbReference type="InterPro" id="IPR037178">
    <property type="entry name" value="ColicinD_C_sf"/>
</dbReference>
<dbReference type="GO" id="GO:0004540">
    <property type="term" value="F:RNA nuclease activity"/>
    <property type="evidence" value="ECO:0007669"/>
    <property type="project" value="InterPro"/>
</dbReference>
<name>A0A0N0U903_9EURY</name>
<evidence type="ECO:0000313" key="3">
    <source>
        <dbReference type="Proteomes" id="UP000037729"/>
    </source>
</evidence>
<dbReference type="Pfam" id="PF11429">
    <property type="entry name" value="Colicin_D"/>
    <property type="match status" value="1"/>
</dbReference>
<feature type="domain" description="Colicin D C-terminal" evidence="1">
    <location>
        <begin position="171"/>
        <end position="256"/>
    </location>
</feature>
<dbReference type="InterPro" id="IPR024440">
    <property type="entry name" value="ColicinD_C"/>
</dbReference>
<sequence>MDDAATQWRFTRAYDNGELDSDEMATALKRYDELDANEKRTADAMVMRGGDDGVSLLDEQVCNSPCDSFTEAWHGLKQTDSVSSNDATTFRNNLLGGVQRGEISDDRAADLLGDTKQLATDEGCDVTDVINRDDRFSRALIRQYDESGSVGTDTLRRMDQVGEIDLPDGQIERKYKHADDFGVTGNNNPENQEAFREAIAEHAVNPNTERIEGRYTRLEGDQSVTHIYNPNTGNDIIIDDGEFLTGFKLTQGQRKNIRNTGVIGGG</sequence>
<comment type="caution">
    <text evidence="2">The sequence shown here is derived from an EMBL/GenBank/DDBJ whole genome shotgun (WGS) entry which is preliminary data.</text>
</comment>